<reference evidence="1 2" key="1">
    <citation type="submission" date="2020-09" db="EMBL/GenBank/DDBJ databases">
        <title>De no assembly of potato wild relative species, Solanum commersonii.</title>
        <authorList>
            <person name="Cho K."/>
        </authorList>
    </citation>
    <scope>NUCLEOTIDE SEQUENCE [LARGE SCALE GENOMIC DNA]</scope>
    <source>
        <strain evidence="1">LZ3.2</strain>
        <tissue evidence="1">Leaf</tissue>
    </source>
</reference>
<name>A0A9J6AUY9_SOLCO</name>
<dbReference type="EMBL" id="JACXVP010000001">
    <property type="protein sequence ID" value="KAG5628350.1"/>
    <property type="molecule type" value="Genomic_DNA"/>
</dbReference>
<dbReference type="Proteomes" id="UP000824120">
    <property type="component" value="Chromosome 1"/>
</dbReference>
<evidence type="ECO:0000313" key="2">
    <source>
        <dbReference type="Proteomes" id="UP000824120"/>
    </source>
</evidence>
<sequence>MTISLNCFPEFENKKSKYTDRKDYELLQICLSIQCTNQFFVAPLVFALLKQEQNADIRVVQSAVVSESPQSRKEFAPTNSNLLELSAQGLGNDSLLLPIASDSCSEE</sequence>
<evidence type="ECO:0000313" key="1">
    <source>
        <dbReference type="EMBL" id="KAG5628350.1"/>
    </source>
</evidence>
<proteinExistence type="predicted"/>
<dbReference type="AlphaFoldDB" id="A0A9J6AUY9"/>
<keyword evidence="2" id="KW-1185">Reference proteome</keyword>
<organism evidence="1 2">
    <name type="scientific">Solanum commersonii</name>
    <name type="common">Commerson's wild potato</name>
    <name type="synonym">Commerson's nightshade</name>
    <dbReference type="NCBI Taxonomy" id="4109"/>
    <lineage>
        <taxon>Eukaryota</taxon>
        <taxon>Viridiplantae</taxon>
        <taxon>Streptophyta</taxon>
        <taxon>Embryophyta</taxon>
        <taxon>Tracheophyta</taxon>
        <taxon>Spermatophyta</taxon>
        <taxon>Magnoliopsida</taxon>
        <taxon>eudicotyledons</taxon>
        <taxon>Gunneridae</taxon>
        <taxon>Pentapetalae</taxon>
        <taxon>asterids</taxon>
        <taxon>lamiids</taxon>
        <taxon>Solanales</taxon>
        <taxon>Solanaceae</taxon>
        <taxon>Solanoideae</taxon>
        <taxon>Solaneae</taxon>
        <taxon>Solanum</taxon>
    </lineage>
</organism>
<comment type="caution">
    <text evidence="1">The sequence shown here is derived from an EMBL/GenBank/DDBJ whole genome shotgun (WGS) entry which is preliminary data.</text>
</comment>
<accession>A0A9J6AUY9</accession>
<feature type="non-terminal residue" evidence="1">
    <location>
        <position position="1"/>
    </location>
</feature>
<protein>
    <submittedName>
        <fullName evidence="1">Uncharacterized protein</fullName>
    </submittedName>
</protein>
<gene>
    <name evidence="1" type="ORF">H5410_000067</name>
</gene>